<dbReference type="PANTHER" id="PTHR21248:SF22">
    <property type="entry name" value="PHOSPHOLIPASE D"/>
    <property type="match status" value="1"/>
</dbReference>
<dbReference type="SMART" id="SM00155">
    <property type="entry name" value="PLDc"/>
    <property type="match status" value="2"/>
</dbReference>
<evidence type="ECO:0000256" key="4">
    <source>
        <dbReference type="ARBA" id="ARBA00022679"/>
    </source>
</evidence>
<keyword evidence="11 13" id="KW-1208">Phospholipid metabolism</keyword>
<comment type="similarity">
    <text evidence="13">Belongs to the phospholipase D family. Cardiolipin synthase subfamily.</text>
</comment>
<evidence type="ECO:0000256" key="6">
    <source>
        <dbReference type="ARBA" id="ARBA00022737"/>
    </source>
</evidence>
<protein>
    <recommendedName>
        <fullName evidence="13 14">Cardiolipin synthase</fullName>
        <shortName evidence="13">CL synthase</shortName>
        <ecNumber evidence="13 14">2.7.8.-</ecNumber>
    </recommendedName>
</protein>
<evidence type="ECO:0000256" key="1">
    <source>
        <dbReference type="ARBA" id="ARBA00004651"/>
    </source>
</evidence>
<keyword evidence="2 13" id="KW-1003">Cell membrane</keyword>
<keyword evidence="8 13" id="KW-0443">Lipid metabolism</keyword>
<dbReference type="InterPro" id="IPR030874">
    <property type="entry name" value="Cardiolipin_synth_Firmi"/>
</dbReference>
<dbReference type="GO" id="GO:0032049">
    <property type="term" value="P:cardiolipin biosynthetic process"/>
    <property type="evidence" value="ECO:0007669"/>
    <property type="project" value="UniProtKB-UniRule"/>
</dbReference>
<dbReference type="CDD" id="cd09112">
    <property type="entry name" value="PLDc_CLS_2"/>
    <property type="match status" value="1"/>
</dbReference>
<dbReference type="CDD" id="cd09110">
    <property type="entry name" value="PLDc_CLS_1"/>
    <property type="match status" value="1"/>
</dbReference>
<evidence type="ECO:0000256" key="11">
    <source>
        <dbReference type="ARBA" id="ARBA00023264"/>
    </source>
</evidence>
<evidence type="ECO:0000256" key="2">
    <source>
        <dbReference type="ARBA" id="ARBA00022475"/>
    </source>
</evidence>
<feature type="active site" evidence="13">
    <location>
        <position position="261"/>
    </location>
</feature>
<accession>A0AA45WXI2</accession>
<feature type="active site" evidence="13">
    <location>
        <position position="430"/>
    </location>
</feature>
<feature type="transmembrane region" description="Helical" evidence="13">
    <location>
        <begin position="67"/>
        <end position="85"/>
    </location>
</feature>
<feature type="active site" evidence="13">
    <location>
        <position position="256"/>
    </location>
</feature>
<name>A0AA45WXI2_9CLOT</name>
<feature type="active site" evidence="13">
    <location>
        <position position="254"/>
    </location>
</feature>
<evidence type="ECO:0000313" key="17">
    <source>
        <dbReference type="Proteomes" id="UP001158066"/>
    </source>
</evidence>
<feature type="active site" evidence="13">
    <location>
        <position position="432"/>
    </location>
</feature>
<dbReference type="Pfam" id="PF13091">
    <property type="entry name" value="PLDc_2"/>
    <property type="match status" value="2"/>
</dbReference>
<feature type="domain" description="PLD phosphodiesterase" evidence="15">
    <location>
        <begin position="425"/>
        <end position="452"/>
    </location>
</feature>
<dbReference type="Gene3D" id="3.30.870.10">
    <property type="entry name" value="Endonuclease Chain A"/>
    <property type="match status" value="2"/>
</dbReference>
<evidence type="ECO:0000259" key="15">
    <source>
        <dbReference type="PROSITE" id="PS50035"/>
    </source>
</evidence>
<sequence>MIPPGLAKTGKVSFGNIIPRAHAKAETERGIAMSPLGILTAVITISTIVVGLVIVLENRNPSRTMTWLLILIFVPIFGIFLYLYLGQNHRKKRTFIKKRKQDYRIIRRLLDNQIFVSDHSDLFTRRYNDVRGKVLPLMVNNGDAPLTANNRSHLLKSGETAFETMLKAIESASHHVHMEYFIIKDSVIGRRFQQALIKKAREGISVRLIYDAVGSWRLSRRFLDEMREAGVEVKPFLKVLYPVILAHRLNYRNHRKLLVVDGRMGFTGGLNIGDEYLGKSPELGYWRDTQVQIEGEAVYALQVIFLRDWYFVSGQEIDDKIFFPRREHLGDQLIQVVSSGPDSLWASIHQGYFMAITTAMQRVYICTPYLVPDESILVALKTAALRGVDVRILLPGRPDHRTVFWASKSHFQELLEAGVRIFQYQKGFMHSKVVLVDDNFTSVGTTNMDIRSFDLNFEVNAFYYDEAITRQMSHDFFEDLADSIEVSLEHHRQRPFIHRFKESAMRLLSPIL</sequence>
<comment type="caution">
    <text evidence="16">The sequence shown here is derived from an EMBL/GenBank/DDBJ whole genome shotgun (WGS) entry which is preliminary data.</text>
</comment>
<keyword evidence="6" id="KW-0677">Repeat</keyword>
<evidence type="ECO:0000256" key="14">
    <source>
        <dbReference type="NCBIfam" id="TIGR04265"/>
    </source>
</evidence>
<evidence type="ECO:0000256" key="13">
    <source>
        <dbReference type="HAMAP-Rule" id="MF_01916"/>
    </source>
</evidence>
<comment type="function">
    <text evidence="12 13">Catalyzes the reversible phosphatidyl group transfer from one phosphatidylglycerol molecule to another to form cardiolipin (CL) (diphosphatidylglycerol) and glycerol.</text>
</comment>
<organism evidence="16 17">
    <name type="scientific">Anoxynatronum buryatiense</name>
    <dbReference type="NCBI Taxonomy" id="489973"/>
    <lineage>
        <taxon>Bacteria</taxon>
        <taxon>Bacillati</taxon>
        <taxon>Bacillota</taxon>
        <taxon>Clostridia</taxon>
        <taxon>Eubacteriales</taxon>
        <taxon>Clostridiaceae</taxon>
        <taxon>Anoxynatronum</taxon>
    </lineage>
</organism>
<proteinExistence type="inferred from homology"/>
<keyword evidence="3 13" id="KW-0444">Lipid biosynthesis</keyword>
<keyword evidence="10 13" id="KW-0594">Phospholipid biosynthesis</keyword>
<dbReference type="FunFam" id="3.30.870.10:FF:000021">
    <property type="entry name" value="Cardiolipin synthase"/>
    <property type="match status" value="1"/>
</dbReference>
<evidence type="ECO:0000256" key="8">
    <source>
        <dbReference type="ARBA" id="ARBA00023098"/>
    </source>
</evidence>
<evidence type="ECO:0000256" key="3">
    <source>
        <dbReference type="ARBA" id="ARBA00022516"/>
    </source>
</evidence>
<dbReference type="InterPro" id="IPR025202">
    <property type="entry name" value="PLD-like_dom"/>
</dbReference>
<evidence type="ECO:0000256" key="7">
    <source>
        <dbReference type="ARBA" id="ARBA00022989"/>
    </source>
</evidence>
<reference evidence="16" key="1">
    <citation type="submission" date="2017-05" db="EMBL/GenBank/DDBJ databases">
        <authorList>
            <person name="Varghese N."/>
            <person name="Submissions S."/>
        </authorList>
    </citation>
    <scope>NUCLEOTIDE SEQUENCE</scope>
    <source>
        <strain evidence="16">Su22</strain>
    </source>
</reference>
<feature type="transmembrane region" description="Helical" evidence="13">
    <location>
        <begin position="36"/>
        <end position="55"/>
    </location>
</feature>
<keyword evidence="7 13" id="KW-1133">Transmembrane helix</keyword>
<keyword evidence="4 13" id="KW-0808">Transferase</keyword>
<dbReference type="InterPro" id="IPR022924">
    <property type="entry name" value="Cardiolipin_synthase"/>
</dbReference>
<keyword evidence="5 13" id="KW-0812">Transmembrane</keyword>
<dbReference type="PANTHER" id="PTHR21248">
    <property type="entry name" value="CARDIOLIPIN SYNTHASE"/>
    <property type="match status" value="1"/>
</dbReference>
<dbReference type="SUPFAM" id="SSF56024">
    <property type="entry name" value="Phospholipase D/nuclease"/>
    <property type="match status" value="2"/>
</dbReference>
<dbReference type="AlphaFoldDB" id="A0AA45WXI2"/>
<evidence type="ECO:0000313" key="16">
    <source>
        <dbReference type="EMBL" id="SMP62702.1"/>
    </source>
</evidence>
<feature type="active site" evidence="13">
    <location>
        <position position="437"/>
    </location>
</feature>
<dbReference type="GO" id="GO:0005886">
    <property type="term" value="C:plasma membrane"/>
    <property type="evidence" value="ECO:0007669"/>
    <property type="project" value="UniProtKB-SubCell"/>
</dbReference>
<dbReference type="PROSITE" id="PS50035">
    <property type="entry name" value="PLD"/>
    <property type="match status" value="2"/>
</dbReference>
<dbReference type="EMBL" id="FXUF01000010">
    <property type="protein sequence ID" value="SMP62702.1"/>
    <property type="molecule type" value="Genomic_DNA"/>
</dbReference>
<comment type="subcellular location">
    <subcellularLocation>
        <location evidence="1 13">Cell membrane</location>
        <topology evidence="1 13">Multi-pass membrane protein</topology>
    </subcellularLocation>
</comment>
<keyword evidence="17" id="KW-1185">Reference proteome</keyword>
<dbReference type="EC" id="2.7.8.-" evidence="13 14"/>
<dbReference type="HAMAP" id="MF_01916">
    <property type="entry name" value="Cardiolipin_synth_Cls"/>
    <property type="match status" value="1"/>
</dbReference>
<feature type="domain" description="PLD phosphodiesterase" evidence="15">
    <location>
        <begin position="249"/>
        <end position="276"/>
    </location>
</feature>
<dbReference type="FunFam" id="3.30.870.10:FF:000014">
    <property type="entry name" value="Cardiolipin synthase"/>
    <property type="match status" value="1"/>
</dbReference>
<gene>
    <name evidence="16" type="ORF">SAMN06296020_11057</name>
</gene>
<dbReference type="GO" id="GO:0008808">
    <property type="term" value="F:cardiolipin synthase activity"/>
    <property type="evidence" value="ECO:0007669"/>
    <property type="project" value="UniProtKB-UniRule"/>
</dbReference>
<comment type="catalytic activity">
    <reaction evidence="13">
        <text>2 a 1,2-diacyl-sn-glycero-3-phospho-(1'-sn-glycerol) = a cardiolipin + glycerol</text>
        <dbReference type="Rhea" id="RHEA:31451"/>
        <dbReference type="ChEBI" id="CHEBI:17754"/>
        <dbReference type="ChEBI" id="CHEBI:62237"/>
        <dbReference type="ChEBI" id="CHEBI:64716"/>
    </reaction>
</comment>
<dbReference type="NCBIfam" id="TIGR04265">
    <property type="entry name" value="bac_cardiolipin"/>
    <property type="match status" value="1"/>
</dbReference>
<evidence type="ECO:0000256" key="10">
    <source>
        <dbReference type="ARBA" id="ARBA00023209"/>
    </source>
</evidence>
<dbReference type="InterPro" id="IPR001736">
    <property type="entry name" value="PLipase_D/transphosphatidylase"/>
</dbReference>
<evidence type="ECO:0000256" key="9">
    <source>
        <dbReference type="ARBA" id="ARBA00023136"/>
    </source>
</evidence>
<dbReference type="Pfam" id="PF13396">
    <property type="entry name" value="PLDc_N"/>
    <property type="match status" value="1"/>
</dbReference>
<keyword evidence="9 13" id="KW-0472">Membrane</keyword>
<dbReference type="InterPro" id="IPR027379">
    <property type="entry name" value="CLS_N"/>
</dbReference>
<dbReference type="Proteomes" id="UP001158066">
    <property type="component" value="Unassembled WGS sequence"/>
</dbReference>
<evidence type="ECO:0000256" key="5">
    <source>
        <dbReference type="ARBA" id="ARBA00022692"/>
    </source>
</evidence>
<evidence type="ECO:0000256" key="12">
    <source>
        <dbReference type="ARBA" id="ARBA00057569"/>
    </source>
</evidence>